<name>A0ABV9GCU1_9ACTN</name>
<dbReference type="PROSITE" id="PS51257">
    <property type="entry name" value="PROKAR_LIPOPROTEIN"/>
    <property type="match status" value="1"/>
</dbReference>
<keyword evidence="4" id="KW-0378">Hydrolase</keyword>
<organism evidence="4 5">
    <name type="scientific">Streptomyces maoxianensis</name>
    <dbReference type="NCBI Taxonomy" id="1459942"/>
    <lineage>
        <taxon>Bacteria</taxon>
        <taxon>Bacillati</taxon>
        <taxon>Actinomycetota</taxon>
        <taxon>Actinomycetes</taxon>
        <taxon>Kitasatosporales</taxon>
        <taxon>Streptomycetaceae</taxon>
        <taxon>Streptomyces</taxon>
    </lineage>
</organism>
<comment type="caution">
    <text evidence="4">The sequence shown here is derived from an EMBL/GenBank/DDBJ whole genome shotgun (WGS) entry which is preliminary data.</text>
</comment>
<feature type="region of interest" description="Disordered" evidence="1">
    <location>
        <begin position="32"/>
        <end position="76"/>
    </location>
</feature>
<dbReference type="PANTHER" id="PTHR35333">
    <property type="entry name" value="BETA-LACTAMASE"/>
    <property type="match status" value="1"/>
</dbReference>
<dbReference type="InterPro" id="IPR000871">
    <property type="entry name" value="Beta-lactam_class-A"/>
</dbReference>
<dbReference type="RefSeq" id="WP_381200366.1">
    <property type="nucleotide sequence ID" value="NZ_JBHSFE010000022.1"/>
</dbReference>
<feature type="domain" description="Beta-lactamase class A catalytic" evidence="3">
    <location>
        <begin position="136"/>
        <end position="276"/>
    </location>
</feature>
<feature type="compositionally biased region" description="Low complexity" evidence="1">
    <location>
        <begin position="46"/>
        <end position="63"/>
    </location>
</feature>
<dbReference type="InterPro" id="IPR012338">
    <property type="entry name" value="Beta-lactam/transpept-like"/>
</dbReference>
<evidence type="ECO:0000256" key="1">
    <source>
        <dbReference type="SAM" id="MobiDB-lite"/>
    </source>
</evidence>
<dbReference type="Pfam" id="PF13354">
    <property type="entry name" value="Beta-lactamase2"/>
    <property type="match status" value="1"/>
</dbReference>
<dbReference type="InterPro" id="IPR045155">
    <property type="entry name" value="Beta-lactam_cat"/>
</dbReference>
<evidence type="ECO:0000256" key="2">
    <source>
        <dbReference type="SAM" id="SignalP"/>
    </source>
</evidence>
<evidence type="ECO:0000259" key="3">
    <source>
        <dbReference type="Pfam" id="PF13354"/>
    </source>
</evidence>
<evidence type="ECO:0000313" key="5">
    <source>
        <dbReference type="Proteomes" id="UP001595993"/>
    </source>
</evidence>
<dbReference type="Proteomes" id="UP001595993">
    <property type="component" value="Unassembled WGS sequence"/>
</dbReference>
<dbReference type="SUPFAM" id="SSF56601">
    <property type="entry name" value="beta-lactamase/transpeptidase-like"/>
    <property type="match status" value="1"/>
</dbReference>
<dbReference type="GO" id="GO:0016787">
    <property type="term" value="F:hydrolase activity"/>
    <property type="evidence" value="ECO:0007669"/>
    <property type="project" value="UniProtKB-KW"/>
</dbReference>
<protein>
    <submittedName>
        <fullName evidence="4">Serine hydrolase</fullName>
    </submittedName>
</protein>
<proteinExistence type="predicted"/>
<dbReference type="Gene3D" id="3.40.710.10">
    <property type="entry name" value="DD-peptidase/beta-lactamase superfamily"/>
    <property type="match status" value="1"/>
</dbReference>
<dbReference type="PANTHER" id="PTHR35333:SF3">
    <property type="entry name" value="BETA-LACTAMASE-TYPE TRANSPEPTIDASE FOLD CONTAINING PROTEIN"/>
    <property type="match status" value="1"/>
</dbReference>
<accession>A0ABV9GCU1</accession>
<evidence type="ECO:0000313" key="4">
    <source>
        <dbReference type="EMBL" id="MFC4611353.1"/>
    </source>
</evidence>
<keyword evidence="5" id="KW-1185">Reference proteome</keyword>
<keyword evidence="2" id="KW-0732">Signal</keyword>
<reference evidence="5" key="1">
    <citation type="journal article" date="2019" name="Int. J. Syst. Evol. Microbiol.">
        <title>The Global Catalogue of Microorganisms (GCM) 10K type strain sequencing project: providing services to taxonomists for standard genome sequencing and annotation.</title>
        <authorList>
            <consortium name="The Broad Institute Genomics Platform"/>
            <consortium name="The Broad Institute Genome Sequencing Center for Infectious Disease"/>
            <person name="Wu L."/>
            <person name="Ma J."/>
        </authorList>
    </citation>
    <scope>NUCLEOTIDE SEQUENCE [LARGE SCALE GENOMIC DNA]</scope>
    <source>
        <strain evidence="5">CGMCC 4.7139</strain>
    </source>
</reference>
<gene>
    <name evidence="4" type="ORF">ACFO9E_26680</name>
</gene>
<feature type="chain" id="PRO_5045337929" evidence="2">
    <location>
        <begin position="24"/>
        <end position="305"/>
    </location>
</feature>
<dbReference type="EMBL" id="JBHSFE010000022">
    <property type="protein sequence ID" value="MFC4611353.1"/>
    <property type="molecule type" value="Genomic_DNA"/>
</dbReference>
<feature type="signal peptide" evidence="2">
    <location>
        <begin position="1"/>
        <end position="23"/>
    </location>
</feature>
<sequence>MSRIRRLLPSAVAVLALTGTVSCQVTGVEAAAAEDSGTPPQASTFSQAEPAAAQSSPSAAPSPMGTDETVSTALDAVPGGSGSYTIAVEDLDGRDSVVYGADAGDYDTASIVKVDILAALLLRAQDRGTSLTAQQKRLASAMIRSSDNAATDALWQTIGGAQGLDAANERLGLTATVAGKAGRWGLTQTTATDQLLLLEAVFGDKYPLTPASRAYVQSLMSDVVAGQRWGISAAAGAGSTVALKNGWLPRTATGLWDVNSIGRIHYKGHSLLVAVLSDGQSSQGAGINLVEQVATTAVKALVNRA</sequence>